<dbReference type="GO" id="GO:0016787">
    <property type="term" value="F:hydrolase activity"/>
    <property type="evidence" value="ECO:0007669"/>
    <property type="project" value="UniProtKB-KW"/>
</dbReference>
<organism evidence="24 25">
    <name type="scientific">Papaver nudicaule</name>
    <name type="common">Iceland poppy</name>
    <dbReference type="NCBI Taxonomy" id="74823"/>
    <lineage>
        <taxon>Eukaryota</taxon>
        <taxon>Viridiplantae</taxon>
        <taxon>Streptophyta</taxon>
        <taxon>Embryophyta</taxon>
        <taxon>Tracheophyta</taxon>
        <taxon>Spermatophyta</taxon>
        <taxon>Magnoliopsida</taxon>
        <taxon>Ranunculales</taxon>
        <taxon>Papaveraceae</taxon>
        <taxon>Papaveroideae</taxon>
        <taxon>Papaver</taxon>
    </lineage>
</organism>
<evidence type="ECO:0000256" key="2">
    <source>
        <dbReference type="ARBA" id="ARBA00004496"/>
    </source>
</evidence>
<feature type="binding site" evidence="20">
    <location>
        <position position="265"/>
    </location>
    <ligand>
        <name>ATP</name>
        <dbReference type="ChEBI" id="CHEBI:30616"/>
    </ligand>
</feature>
<feature type="compositionally biased region" description="Acidic residues" evidence="22">
    <location>
        <begin position="481"/>
        <end position="491"/>
    </location>
</feature>
<evidence type="ECO:0000256" key="9">
    <source>
        <dbReference type="ARBA" id="ARBA00022679"/>
    </source>
</evidence>
<dbReference type="GO" id="GO:0004674">
    <property type="term" value="F:protein serine/threonine kinase activity"/>
    <property type="evidence" value="ECO:0007669"/>
    <property type="project" value="UniProtKB-KW"/>
</dbReference>
<evidence type="ECO:0000256" key="5">
    <source>
        <dbReference type="ARBA" id="ARBA00016038"/>
    </source>
</evidence>
<comment type="caution">
    <text evidence="24">The sequence shown here is derived from an EMBL/GenBank/DDBJ whole genome shotgun (WGS) entry which is preliminary data.</text>
</comment>
<dbReference type="InterPro" id="IPR018934">
    <property type="entry name" value="RIO_dom"/>
</dbReference>
<dbReference type="InterPro" id="IPR000687">
    <property type="entry name" value="RIO_kinase"/>
</dbReference>
<evidence type="ECO:0000256" key="6">
    <source>
        <dbReference type="ARBA" id="ARBA00022490"/>
    </source>
</evidence>
<evidence type="ECO:0000256" key="3">
    <source>
        <dbReference type="ARBA" id="ARBA00009196"/>
    </source>
</evidence>
<evidence type="ECO:0000259" key="23">
    <source>
        <dbReference type="PROSITE" id="PS50011"/>
    </source>
</evidence>
<dbReference type="Gene3D" id="3.30.200.20">
    <property type="entry name" value="Phosphorylase Kinase, domain 1"/>
    <property type="match status" value="1"/>
</dbReference>
<evidence type="ECO:0000256" key="13">
    <source>
        <dbReference type="ARBA" id="ARBA00022801"/>
    </source>
</evidence>
<evidence type="ECO:0000256" key="18">
    <source>
        <dbReference type="PIRNR" id="PIRNR038147"/>
    </source>
</evidence>
<dbReference type="GO" id="GO:0005737">
    <property type="term" value="C:cytoplasm"/>
    <property type="evidence" value="ECO:0007669"/>
    <property type="project" value="UniProtKB-SubCell"/>
</dbReference>
<evidence type="ECO:0000256" key="22">
    <source>
        <dbReference type="SAM" id="MobiDB-lite"/>
    </source>
</evidence>
<keyword evidence="9 18" id="KW-0808">Transferase</keyword>
<dbReference type="InterPro" id="IPR000719">
    <property type="entry name" value="Prot_kinase_dom"/>
</dbReference>
<keyword evidence="25" id="KW-1185">Reference proteome</keyword>
<feature type="binding site" evidence="21">
    <location>
        <position position="326"/>
    </location>
    <ligand>
        <name>Mg(2+)</name>
        <dbReference type="ChEBI" id="CHEBI:18420"/>
    </ligand>
</feature>
<evidence type="ECO:0000256" key="7">
    <source>
        <dbReference type="ARBA" id="ARBA00022517"/>
    </source>
</evidence>
<dbReference type="Pfam" id="PF01163">
    <property type="entry name" value="RIO1"/>
    <property type="match status" value="1"/>
</dbReference>
<keyword evidence="15" id="KW-0460">Magnesium</keyword>
<dbReference type="GO" id="GO:0046872">
    <property type="term" value="F:metal ion binding"/>
    <property type="evidence" value="ECO:0007669"/>
    <property type="project" value="UniProtKB-KW"/>
</dbReference>
<evidence type="ECO:0000256" key="1">
    <source>
        <dbReference type="ARBA" id="ARBA00001946"/>
    </source>
</evidence>
<dbReference type="Gene3D" id="1.10.510.10">
    <property type="entry name" value="Transferase(Phosphotransferase) domain 1"/>
    <property type="match status" value="1"/>
</dbReference>
<keyword evidence="14 18" id="KW-0067">ATP-binding</keyword>
<dbReference type="PROSITE" id="PS50011">
    <property type="entry name" value="PROTEIN_KINASE_DOM"/>
    <property type="match status" value="1"/>
</dbReference>
<proteinExistence type="inferred from homology"/>
<dbReference type="PANTHER" id="PTHR45723">
    <property type="entry name" value="SERINE/THREONINE-PROTEIN KINASE RIO1"/>
    <property type="match status" value="1"/>
</dbReference>
<dbReference type="PIRSF" id="PIRSF038147">
    <property type="entry name" value="Ser/Thr_PK_RIO1"/>
    <property type="match status" value="1"/>
</dbReference>
<evidence type="ECO:0000256" key="20">
    <source>
        <dbReference type="PIRSR" id="PIRSR038147-2"/>
    </source>
</evidence>
<evidence type="ECO:0000313" key="25">
    <source>
        <dbReference type="Proteomes" id="UP001177140"/>
    </source>
</evidence>
<comment type="catalytic activity">
    <reaction evidence="16 18">
        <text>L-threonyl-[protein] + ATP = O-phospho-L-threonyl-[protein] + ADP + H(+)</text>
        <dbReference type="Rhea" id="RHEA:46608"/>
        <dbReference type="Rhea" id="RHEA-COMP:11060"/>
        <dbReference type="Rhea" id="RHEA-COMP:11605"/>
        <dbReference type="ChEBI" id="CHEBI:15378"/>
        <dbReference type="ChEBI" id="CHEBI:30013"/>
        <dbReference type="ChEBI" id="CHEBI:30616"/>
        <dbReference type="ChEBI" id="CHEBI:61977"/>
        <dbReference type="ChEBI" id="CHEBI:456216"/>
        <dbReference type="EC" id="2.7.11.1"/>
    </reaction>
</comment>
<dbReference type="PROSITE" id="PS01245">
    <property type="entry name" value="RIO1"/>
    <property type="match status" value="1"/>
</dbReference>
<keyword evidence="12 18" id="KW-0418">Kinase</keyword>
<gene>
    <name evidence="24" type="ORF">MKW94_004958</name>
</gene>
<evidence type="ECO:0000256" key="12">
    <source>
        <dbReference type="ARBA" id="ARBA00022777"/>
    </source>
</evidence>
<evidence type="ECO:0000256" key="14">
    <source>
        <dbReference type="ARBA" id="ARBA00022840"/>
    </source>
</evidence>
<dbReference type="GO" id="GO:0005524">
    <property type="term" value="F:ATP binding"/>
    <property type="evidence" value="ECO:0007669"/>
    <property type="project" value="UniProtKB-KW"/>
</dbReference>
<dbReference type="SUPFAM" id="SSF56112">
    <property type="entry name" value="Protein kinase-like (PK-like)"/>
    <property type="match status" value="1"/>
</dbReference>
<dbReference type="Proteomes" id="UP001177140">
    <property type="component" value="Unassembled WGS sequence"/>
</dbReference>
<comment type="cofactor">
    <cofactor evidence="1 21">
        <name>Mg(2+)</name>
        <dbReference type="ChEBI" id="CHEBI:18420"/>
    </cofactor>
</comment>
<evidence type="ECO:0000256" key="15">
    <source>
        <dbReference type="ARBA" id="ARBA00022842"/>
    </source>
</evidence>
<dbReference type="InterPro" id="IPR017407">
    <property type="entry name" value="Ser/Thr_kinase_Rio1"/>
</dbReference>
<dbReference type="InterPro" id="IPR018935">
    <property type="entry name" value="RIO_kinase_CS"/>
</dbReference>
<feature type="binding site" evidence="21">
    <location>
        <position position="314"/>
    </location>
    <ligand>
        <name>Mg(2+)</name>
        <dbReference type="ChEBI" id="CHEBI:18420"/>
    </ligand>
</feature>
<feature type="binding site" evidence="20">
    <location>
        <position position="193"/>
    </location>
    <ligand>
        <name>ATP</name>
        <dbReference type="ChEBI" id="CHEBI:30616"/>
    </ligand>
</feature>
<feature type="compositionally biased region" description="Polar residues" evidence="22">
    <location>
        <begin position="471"/>
        <end position="480"/>
    </location>
</feature>
<keyword evidence="8 18" id="KW-0723">Serine/threonine-protein kinase</keyword>
<evidence type="ECO:0000256" key="10">
    <source>
        <dbReference type="ARBA" id="ARBA00022723"/>
    </source>
</evidence>
<evidence type="ECO:0000256" key="4">
    <source>
        <dbReference type="ARBA" id="ARBA00012513"/>
    </source>
</evidence>
<keyword evidence="11 18" id="KW-0547">Nucleotide-binding</keyword>
<dbReference type="AlphaFoldDB" id="A0AA41VEX2"/>
<keyword evidence="13" id="KW-0378">Hydrolase</keyword>
<accession>A0AA41VEX2</accession>
<comment type="similarity">
    <text evidence="3 18">Belongs to the protein kinase superfamily. RIO-type Ser/Thr kinase family.</text>
</comment>
<keyword evidence="10" id="KW-0479">Metal-binding</keyword>
<reference evidence="24" key="1">
    <citation type="submission" date="2022-03" db="EMBL/GenBank/DDBJ databases">
        <title>A functionally conserved STORR gene fusion in Papaver species that diverged 16.8 million years ago.</title>
        <authorList>
            <person name="Catania T."/>
        </authorList>
    </citation>
    <scope>NUCLEOTIDE SEQUENCE</scope>
    <source>
        <strain evidence="24">S-191538</strain>
    </source>
</reference>
<dbReference type="InterPro" id="IPR051272">
    <property type="entry name" value="RIO-type_Ser/Thr_kinase"/>
</dbReference>
<evidence type="ECO:0000256" key="21">
    <source>
        <dbReference type="PIRSR" id="PIRSR038147-3"/>
    </source>
</evidence>
<comment type="catalytic activity">
    <reaction evidence="17 18">
        <text>L-seryl-[protein] + ATP = O-phospho-L-seryl-[protein] + ADP + H(+)</text>
        <dbReference type="Rhea" id="RHEA:17989"/>
        <dbReference type="Rhea" id="RHEA-COMP:9863"/>
        <dbReference type="Rhea" id="RHEA-COMP:11604"/>
        <dbReference type="ChEBI" id="CHEBI:15378"/>
        <dbReference type="ChEBI" id="CHEBI:29999"/>
        <dbReference type="ChEBI" id="CHEBI:30616"/>
        <dbReference type="ChEBI" id="CHEBI:83421"/>
        <dbReference type="ChEBI" id="CHEBI:456216"/>
        <dbReference type="EC" id="2.7.11.1"/>
    </reaction>
</comment>
<dbReference type="GO" id="GO:0042254">
    <property type="term" value="P:ribosome biogenesis"/>
    <property type="evidence" value="ECO:0007669"/>
    <property type="project" value="UniProtKB-KW"/>
</dbReference>
<feature type="compositionally biased region" description="Basic residues" evidence="22">
    <location>
        <begin position="520"/>
        <end position="555"/>
    </location>
</feature>
<evidence type="ECO:0000256" key="17">
    <source>
        <dbReference type="ARBA" id="ARBA00048679"/>
    </source>
</evidence>
<evidence type="ECO:0000256" key="16">
    <source>
        <dbReference type="ARBA" id="ARBA00047899"/>
    </source>
</evidence>
<feature type="domain" description="Protein kinase" evidence="23">
    <location>
        <begin position="165"/>
        <end position="555"/>
    </location>
</feature>
<protein>
    <recommendedName>
        <fullName evidence="5 18">Serine/threonine-protein kinase RIO1</fullName>
        <ecNumber evidence="4 18">2.7.11.1</ecNumber>
    </recommendedName>
</protein>
<dbReference type="InterPro" id="IPR011009">
    <property type="entry name" value="Kinase-like_dom_sf"/>
</dbReference>
<feature type="active site" description="Proton acceptor" evidence="19">
    <location>
        <position position="309"/>
    </location>
</feature>
<feature type="compositionally biased region" description="Polar residues" evidence="22">
    <location>
        <begin position="500"/>
        <end position="510"/>
    </location>
</feature>
<dbReference type="SMART" id="SM00090">
    <property type="entry name" value="RIO"/>
    <property type="match status" value="1"/>
</dbReference>
<keyword evidence="6" id="KW-0963">Cytoplasm</keyword>
<keyword evidence="7" id="KW-0690">Ribosome biogenesis</keyword>
<dbReference type="EMBL" id="JAJJMA010207441">
    <property type="protein sequence ID" value="MCL7040014.1"/>
    <property type="molecule type" value="Genomic_DNA"/>
</dbReference>
<dbReference type="EC" id="2.7.11.1" evidence="4 18"/>
<sequence>MGSPIEEEKLPVQTLEVDESPFIIQNSETEEEEDTELSISDGEIGDALDWLDYSKSDGIAAIHLSSRRPNAHGGHLSLSRSFQPISNRNQKFTGHLRPSPLEEWEGRENTSMPNSVTTAIRQSLRETAIGKTKTTDKRDRASVEQAIDPRTRMVLFKMLNRAIFDDINGCISTGKEANVYHATKDDGQEFAVKVYKTSVLGFKDRDRYIQGDYRFRHGYCKHNSRKMVKAWAEKEMRNLMRLKAAGIRCPTPILLRLHVLVMEFIGKSGWAAPRLKDANLSEDKMREGYVQMIMVMRNLYQKCKLVHGDLSEYNILYYEGNLHIIDVSQSVDLDHPHALVFLCEDCMHVSDFFEKNGVGVMTMRELFHFIVDSSITDESVDCYLEEVQRKILARGGVISAEDKAADLEFVKESYNIPRTLDQVKDAEKDVDRIASGQDIRDLPYMIITGLKHSISTDQKQLLKQTKESDTNDTSSEQTNNYEDEEEDDDDPSDSKGVEPYSTTKDGTQETLPDKKAARKENKKKVKEKKREVRKTKTPKAVKKKKKKLSKNIKAR</sequence>
<comment type="subcellular location">
    <subcellularLocation>
        <location evidence="2">Cytoplasm</location>
    </subcellularLocation>
</comment>
<feature type="region of interest" description="Disordered" evidence="22">
    <location>
        <begin position="89"/>
        <end position="115"/>
    </location>
</feature>
<feature type="region of interest" description="Disordered" evidence="22">
    <location>
        <begin position="459"/>
        <end position="555"/>
    </location>
</feature>
<dbReference type="FunFam" id="3.30.200.20:FF:000148">
    <property type="entry name" value="Serine/threonine-protein kinase RIO1"/>
    <property type="match status" value="1"/>
</dbReference>
<evidence type="ECO:0000256" key="11">
    <source>
        <dbReference type="ARBA" id="ARBA00022741"/>
    </source>
</evidence>
<name>A0AA41VEX2_PAPNU</name>
<dbReference type="CDD" id="cd05147">
    <property type="entry name" value="RIO1_euk"/>
    <property type="match status" value="1"/>
</dbReference>
<evidence type="ECO:0000256" key="8">
    <source>
        <dbReference type="ARBA" id="ARBA00022527"/>
    </source>
</evidence>
<evidence type="ECO:0000256" key="19">
    <source>
        <dbReference type="PIRSR" id="PIRSR038147-1"/>
    </source>
</evidence>
<feature type="active site" description="4-aspartylphosphate intermediate" evidence="19">
    <location>
        <position position="326"/>
    </location>
</feature>
<evidence type="ECO:0000313" key="24">
    <source>
        <dbReference type="EMBL" id="MCL7040014.1"/>
    </source>
</evidence>